<dbReference type="InterPro" id="IPR003594">
    <property type="entry name" value="HATPase_dom"/>
</dbReference>
<dbReference type="Gene3D" id="3.30.450.20">
    <property type="entry name" value="PAS domain"/>
    <property type="match status" value="1"/>
</dbReference>
<keyword evidence="10" id="KW-0535">Nitrogen fixation</keyword>
<name>A0ABU9H6S7_9GAMM</name>
<evidence type="ECO:0000256" key="5">
    <source>
        <dbReference type="ARBA" id="ARBA00022741"/>
    </source>
</evidence>
<proteinExistence type="predicted"/>
<protein>
    <recommendedName>
        <fullName evidence="12">Sensory histidine kinase/phosphatase NtrB</fullName>
        <ecNumber evidence="2">2.7.13.3</ecNumber>
    </recommendedName>
    <alternativeName>
        <fullName evidence="13">Nitrogen regulation protein NR(II)</fullName>
    </alternativeName>
    <alternativeName>
        <fullName evidence="14">Nitrogen regulator II</fullName>
    </alternativeName>
</protein>
<dbReference type="PROSITE" id="PS50112">
    <property type="entry name" value="PAS"/>
    <property type="match status" value="1"/>
</dbReference>
<evidence type="ECO:0000256" key="7">
    <source>
        <dbReference type="ARBA" id="ARBA00022801"/>
    </source>
</evidence>
<comment type="catalytic activity">
    <reaction evidence="1">
        <text>ATP + protein L-histidine = ADP + protein N-phospho-L-histidine.</text>
        <dbReference type="EC" id="2.7.13.3"/>
    </reaction>
</comment>
<evidence type="ECO:0000256" key="3">
    <source>
        <dbReference type="ARBA" id="ARBA00022553"/>
    </source>
</evidence>
<dbReference type="PANTHER" id="PTHR43065">
    <property type="entry name" value="SENSOR HISTIDINE KINASE"/>
    <property type="match status" value="1"/>
</dbReference>
<evidence type="ECO:0000256" key="8">
    <source>
        <dbReference type="ARBA" id="ARBA00022840"/>
    </source>
</evidence>
<reference evidence="17 18" key="1">
    <citation type="submission" date="2024-02" db="EMBL/GenBank/DDBJ databases">
        <title>Bacteria isolated from the canopy kelp, Nereocystis luetkeana.</title>
        <authorList>
            <person name="Pfister C.A."/>
            <person name="Younker I.T."/>
            <person name="Light S.H."/>
        </authorList>
    </citation>
    <scope>NUCLEOTIDE SEQUENCE [LARGE SCALE GENOMIC DNA]</scope>
    <source>
        <strain evidence="17 18">TI.2.07</strain>
    </source>
</reference>
<feature type="domain" description="Histidine kinase" evidence="15">
    <location>
        <begin position="140"/>
        <end position="353"/>
    </location>
</feature>
<evidence type="ECO:0000313" key="18">
    <source>
        <dbReference type="Proteomes" id="UP001366060"/>
    </source>
</evidence>
<evidence type="ECO:0000256" key="4">
    <source>
        <dbReference type="ARBA" id="ARBA00022679"/>
    </source>
</evidence>
<dbReference type="NCBIfam" id="NF008293">
    <property type="entry name" value="PRK11073.1"/>
    <property type="match status" value="1"/>
</dbReference>
<dbReference type="SMART" id="SM00388">
    <property type="entry name" value="HisKA"/>
    <property type="match status" value="1"/>
</dbReference>
<dbReference type="Pfam" id="PF00989">
    <property type="entry name" value="PAS"/>
    <property type="match status" value="1"/>
</dbReference>
<dbReference type="SMART" id="SM00387">
    <property type="entry name" value="HATPase_c"/>
    <property type="match status" value="1"/>
</dbReference>
<evidence type="ECO:0000256" key="1">
    <source>
        <dbReference type="ARBA" id="ARBA00000085"/>
    </source>
</evidence>
<dbReference type="InterPro" id="IPR003661">
    <property type="entry name" value="HisK_dim/P_dom"/>
</dbReference>
<dbReference type="SUPFAM" id="SSF55785">
    <property type="entry name" value="PYP-like sensor domain (PAS domain)"/>
    <property type="match status" value="1"/>
</dbReference>
<keyword evidence="5" id="KW-0547">Nucleotide-binding</keyword>
<keyword evidence="8" id="KW-0067">ATP-binding</keyword>
<dbReference type="PANTHER" id="PTHR43065:SF16">
    <property type="entry name" value="SENSORY HISTIDINE KINASE_PHOSPHATASE NTRB"/>
    <property type="match status" value="1"/>
</dbReference>
<dbReference type="InterPro" id="IPR000014">
    <property type="entry name" value="PAS"/>
</dbReference>
<evidence type="ECO:0000259" key="15">
    <source>
        <dbReference type="PROSITE" id="PS50109"/>
    </source>
</evidence>
<dbReference type="Gene3D" id="3.30.565.10">
    <property type="entry name" value="Histidine kinase-like ATPase, C-terminal domain"/>
    <property type="match status" value="1"/>
</dbReference>
<dbReference type="SUPFAM" id="SSF47384">
    <property type="entry name" value="Homodimeric domain of signal transducing histidine kinase"/>
    <property type="match status" value="1"/>
</dbReference>
<dbReference type="Gene3D" id="1.10.287.130">
    <property type="match status" value="1"/>
</dbReference>
<evidence type="ECO:0000259" key="16">
    <source>
        <dbReference type="PROSITE" id="PS50112"/>
    </source>
</evidence>
<dbReference type="InterPro" id="IPR036890">
    <property type="entry name" value="HATPase_C_sf"/>
</dbReference>
<keyword evidence="4" id="KW-0808">Transferase</keyword>
<dbReference type="RefSeq" id="WP_341626349.1">
    <property type="nucleotide sequence ID" value="NZ_JBAKBA010000001.1"/>
</dbReference>
<dbReference type="PRINTS" id="PR00344">
    <property type="entry name" value="BCTRLSENSOR"/>
</dbReference>
<dbReference type="InterPro" id="IPR036097">
    <property type="entry name" value="HisK_dim/P_sf"/>
</dbReference>
<evidence type="ECO:0000256" key="10">
    <source>
        <dbReference type="ARBA" id="ARBA00023231"/>
    </source>
</evidence>
<dbReference type="InterPro" id="IPR005467">
    <property type="entry name" value="His_kinase_dom"/>
</dbReference>
<evidence type="ECO:0000256" key="11">
    <source>
        <dbReference type="ARBA" id="ARBA00037696"/>
    </source>
</evidence>
<dbReference type="PROSITE" id="PS50109">
    <property type="entry name" value="HIS_KIN"/>
    <property type="match status" value="1"/>
</dbReference>
<dbReference type="InterPro" id="IPR013767">
    <property type="entry name" value="PAS_fold"/>
</dbReference>
<evidence type="ECO:0000256" key="2">
    <source>
        <dbReference type="ARBA" id="ARBA00012438"/>
    </source>
</evidence>
<dbReference type="CDD" id="cd00130">
    <property type="entry name" value="PAS"/>
    <property type="match status" value="1"/>
</dbReference>
<sequence length="353" mass="39858">MSKEPSIDLIFTFLEEAKTAFVALDASLNLIYANPASEQLLSQSKQRLYGQNLHALAEQFHFSPESIKNLLLEESSFTENEVTLFIDGHPLLIDLSASYIDNKSTQYIIIEMRCIEQQKRISQVHYQEHQQKAAQELVRGLAHEIKNPLGGLRGAAQLLEAELPDPELKEFTQIIIEQADRLSALVNRLLGPQKLGEKRIHNIHSVLESVRKLVNLDLPDNVKIHIDYDPSIPDFEMESDQLQQAFLNIVQNAVQALQSQPEQHSITIRTRTANQITINGLPQRLATEIKIIDTGPGIPMHIRNTLFYPMVTGRKDGTGLGLSIAQELIKQHHGRIEFNSCKGHTEFSVYLPI</sequence>
<gene>
    <name evidence="17" type="primary">glnL</name>
    <name evidence="17" type="ORF">V6255_00335</name>
</gene>
<dbReference type="EMBL" id="JBAKBA010000001">
    <property type="protein sequence ID" value="MEL0657570.1"/>
    <property type="molecule type" value="Genomic_DNA"/>
</dbReference>
<accession>A0ABU9H6S7</accession>
<evidence type="ECO:0000256" key="9">
    <source>
        <dbReference type="ARBA" id="ARBA00023012"/>
    </source>
</evidence>
<comment type="caution">
    <text evidence="17">The sequence shown here is derived from an EMBL/GenBank/DDBJ whole genome shotgun (WGS) entry which is preliminary data.</text>
</comment>
<evidence type="ECO:0000313" key="17">
    <source>
        <dbReference type="EMBL" id="MEL0657570.1"/>
    </source>
</evidence>
<dbReference type="InterPro" id="IPR004358">
    <property type="entry name" value="Sig_transdc_His_kin-like_C"/>
</dbReference>
<keyword evidence="7" id="KW-0378">Hydrolase</keyword>
<comment type="function">
    <text evidence="11">Member of the two-component regulatory system NtrB/NtrC, which controls expression of the nitrogen-regulated (ntr) genes in response to nitrogen limitation. Under conditions of nitrogen limitation, NtrB autophosphorylates and transfers the phosphoryl group to NtrC. In the presence of nitrogen, acts as a phosphatase that dephosphorylates and inactivates NtrC.</text>
</comment>
<dbReference type="CDD" id="cd00082">
    <property type="entry name" value="HisKA"/>
    <property type="match status" value="1"/>
</dbReference>
<keyword evidence="18" id="KW-1185">Reference proteome</keyword>
<keyword evidence="6" id="KW-0418">Kinase</keyword>
<dbReference type="SUPFAM" id="SSF55874">
    <property type="entry name" value="ATPase domain of HSP90 chaperone/DNA topoisomerase II/histidine kinase"/>
    <property type="match status" value="1"/>
</dbReference>
<dbReference type="EC" id="2.7.13.3" evidence="2"/>
<evidence type="ECO:0000256" key="14">
    <source>
        <dbReference type="ARBA" id="ARBA00043094"/>
    </source>
</evidence>
<keyword evidence="3" id="KW-0597">Phosphoprotein</keyword>
<evidence type="ECO:0000256" key="6">
    <source>
        <dbReference type="ARBA" id="ARBA00022777"/>
    </source>
</evidence>
<dbReference type="InterPro" id="IPR035965">
    <property type="entry name" value="PAS-like_dom_sf"/>
</dbReference>
<dbReference type="Pfam" id="PF02518">
    <property type="entry name" value="HATPase_c"/>
    <property type="match status" value="1"/>
</dbReference>
<keyword evidence="9" id="KW-0902">Two-component regulatory system</keyword>
<feature type="domain" description="PAS" evidence="16">
    <location>
        <begin position="6"/>
        <end position="61"/>
    </location>
</feature>
<evidence type="ECO:0000256" key="12">
    <source>
        <dbReference type="ARBA" id="ARBA00039567"/>
    </source>
</evidence>
<evidence type="ECO:0000256" key="13">
    <source>
        <dbReference type="ARBA" id="ARBA00042313"/>
    </source>
</evidence>
<dbReference type="Pfam" id="PF00512">
    <property type="entry name" value="HisKA"/>
    <property type="match status" value="1"/>
</dbReference>
<organism evidence="17 18">
    <name type="scientific">Psychromonas arctica</name>
    <dbReference type="NCBI Taxonomy" id="168275"/>
    <lineage>
        <taxon>Bacteria</taxon>
        <taxon>Pseudomonadati</taxon>
        <taxon>Pseudomonadota</taxon>
        <taxon>Gammaproteobacteria</taxon>
        <taxon>Alteromonadales</taxon>
        <taxon>Psychromonadaceae</taxon>
        <taxon>Psychromonas</taxon>
    </lineage>
</organism>
<dbReference type="Proteomes" id="UP001366060">
    <property type="component" value="Unassembled WGS sequence"/>
</dbReference>